<dbReference type="PROSITE" id="PS50830">
    <property type="entry name" value="TNASE_3"/>
    <property type="match status" value="1"/>
</dbReference>
<dbReference type="InterPro" id="IPR035437">
    <property type="entry name" value="SNase_OB-fold_sf"/>
</dbReference>
<evidence type="ECO:0000313" key="3">
    <source>
        <dbReference type="Proteomes" id="UP000078551"/>
    </source>
</evidence>
<keyword evidence="2" id="KW-0614">Plasmid</keyword>
<feature type="domain" description="TNase-like" evidence="1">
    <location>
        <begin position="22"/>
        <end position="107"/>
    </location>
</feature>
<protein>
    <submittedName>
        <fullName evidence="2">Nuclease SNase-like protein</fullName>
    </submittedName>
</protein>
<evidence type="ECO:0000259" key="1">
    <source>
        <dbReference type="PROSITE" id="PS50830"/>
    </source>
</evidence>
<proteinExistence type="predicted"/>
<reference evidence="2 3" key="1">
    <citation type="submission" date="2015-11" db="EMBL/GenBank/DDBJ databases">
        <title>The limits of bacterial species coexistence and the symbiotic plasmid transference in sympatric Rhizobium populations.</title>
        <authorList>
            <person name="Perez-Carrascal O.M."/>
            <person name="VanInsberghe D."/>
            <person name="Juarez S."/>
            <person name="Polz M.F."/>
            <person name="Vinuesa P."/>
            <person name="Gonzalez V."/>
        </authorList>
    </citation>
    <scope>NUCLEOTIDE SEQUENCE [LARGE SCALE GENOMIC DNA]</scope>
    <source>
        <strain evidence="2 3">N771</strain>
        <plasmid evidence="2 3">pRphaN771a</plasmid>
    </source>
</reference>
<dbReference type="RefSeq" id="WP_064832709.1">
    <property type="nucleotide sequence ID" value="NZ_CP013569.1"/>
</dbReference>
<organism evidence="2 3">
    <name type="scientific">Rhizobium phaseoli</name>
    <dbReference type="NCBI Taxonomy" id="396"/>
    <lineage>
        <taxon>Bacteria</taxon>
        <taxon>Pseudomonadati</taxon>
        <taxon>Pseudomonadota</taxon>
        <taxon>Alphaproteobacteria</taxon>
        <taxon>Hyphomicrobiales</taxon>
        <taxon>Rhizobiaceae</taxon>
        <taxon>Rhizobium/Agrobacterium group</taxon>
        <taxon>Rhizobium</taxon>
    </lineage>
</organism>
<dbReference type="Proteomes" id="UP000078551">
    <property type="component" value="Plasmid pRphaN771a"/>
</dbReference>
<accession>A0ABN4QU52</accession>
<dbReference type="SUPFAM" id="SSF50199">
    <property type="entry name" value="Staphylococcal nuclease"/>
    <property type="match status" value="1"/>
</dbReference>
<dbReference type="SMART" id="SM00318">
    <property type="entry name" value="SNc"/>
    <property type="match status" value="1"/>
</dbReference>
<dbReference type="Gene3D" id="2.40.50.90">
    <property type="match status" value="1"/>
</dbReference>
<name>A0ABN4QU52_9HYPH</name>
<geneLocation type="plasmid" evidence="2 3">
    <name>pRphaN771a</name>
</geneLocation>
<sequence length="133" mass="14694">MPTVAAIVCFSAAACSPQQVIVIDGDTIVVQGEHIRLEGINAPELKGKCREEGIRALRARSRLMQLLAAGKVEIEREGYDRYRRTLAFVAVEGAAVGEVLMREGLARKWVQQYSGQQEPWCQPDVGQALKAWN</sequence>
<dbReference type="Pfam" id="PF00565">
    <property type="entry name" value="SNase"/>
    <property type="match status" value="1"/>
</dbReference>
<dbReference type="EMBL" id="CP013569">
    <property type="protein sequence ID" value="ANL87094.1"/>
    <property type="molecule type" value="Genomic_DNA"/>
</dbReference>
<dbReference type="InterPro" id="IPR016071">
    <property type="entry name" value="Staphylococal_nuclease_OB-fold"/>
</dbReference>
<gene>
    <name evidence="2" type="ORF">AMC81_PA00073</name>
</gene>
<keyword evidence="3" id="KW-1185">Reference proteome</keyword>
<evidence type="ECO:0000313" key="2">
    <source>
        <dbReference type="EMBL" id="ANL87094.1"/>
    </source>
</evidence>